<keyword evidence="3" id="KW-1185">Reference proteome</keyword>
<dbReference type="RefSeq" id="WP_206594733.1">
    <property type="nucleotide sequence ID" value="NZ_JAFKCS010000013.1"/>
</dbReference>
<proteinExistence type="predicted"/>
<protein>
    <submittedName>
        <fullName evidence="2">Alpha/beta hydrolase</fullName>
    </submittedName>
</protein>
<dbReference type="EMBL" id="JAFKCS010000013">
    <property type="protein sequence ID" value="MBN7820905.1"/>
    <property type="molecule type" value="Genomic_DNA"/>
</dbReference>
<reference evidence="2 3" key="1">
    <citation type="submission" date="2021-03" db="EMBL/GenBank/DDBJ databases">
        <title>novel species isolated from a fishpond in China.</title>
        <authorList>
            <person name="Lu H."/>
            <person name="Cai Z."/>
        </authorList>
    </citation>
    <scope>NUCLEOTIDE SEQUENCE [LARGE SCALE GENOMIC DNA]</scope>
    <source>
        <strain evidence="2 3">Y57</strain>
    </source>
</reference>
<sequence length="258" mass="28370">MQGLYVSGNPEGPALVLLHSSMSSARQWRELVDQLEDTFRIVNFDLLGYGQAPAPTLTVPFSLENETQRIEQHLSDLGVEQFHICAHSFGGAVALKLAHERPNAALSLSLFEPVAFHLLSHESAGWLEVQELGKKVAHLDAAQAGACFVNYWNGAGYFESMPLAVQQVFAGQVKKVRMDFIGLTGEAYQLADYAQIQCPVLLLSGKQSRTSALAVTDALVEYLPRVQRLWVSGGHMSPISHSKEVNKLLIDFLVKQIV</sequence>
<feature type="domain" description="AB hydrolase-1" evidence="1">
    <location>
        <begin position="15"/>
        <end position="246"/>
    </location>
</feature>
<dbReference type="Proteomes" id="UP000663992">
    <property type="component" value="Unassembled WGS sequence"/>
</dbReference>
<dbReference type="Pfam" id="PF12697">
    <property type="entry name" value="Abhydrolase_6"/>
    <property type="match status" value="1"/>
</dbReference>
<dbReference type="InterPro" id="IPR029058">
    <property type="entry name" value="AB_hydrolase_fold"/>
</dbReference>
<accession>A0ABS3CWF5</accession>
<gene>
    <name evidence="2" type="ORF">J0A65_13600</name>
</gene>
<dbReference type="PANTHER" id="PTHR43798">
    <property type="entry name" value="MONOACYLGLYCEROL LIPASE"/>
    <property type="match status" value="1"/>
</dbReference>
<dbReference type="InterPro" id="IPR000073">
    <property type="entry name" value="AB_hydrolase_1"/>
</dbReference>
<dbReference type="InterPro" id="IPR050266">
    <property type="entry name" value="AB_hydrolase_sf"/>
</dbReference>
<dbReference type="Gene3D" id="3.40.50.1820">
    <property type="entry name" value="alpha/beta hydrolase"/>
    <property type="match status" value="1"/>
</dbReference>
<evidence type="ECO:0000259" key="1">
    <source>
        <dbReference type="Pfam" id="PF12697"/>
    </source>
</evidence>
<dbReference type="PRINTS" id="PR00111">
    <property type="entry name" value="ABHYDROLASE"/>
</dbReference>
<comment type="caution">
    <text evidence="2">The sequence shown here is derived from an EMBL/GenBank/DDBJ whole genome shotgun (WGS) entry which is preliminary data.</text>
</comment>
<organism evidence="2 3">
    <name type="scientific">Bowmanella yangjiangensis</name>
    <dbReference type="NCBI Taxonomy" id="2811230"/>
    <lineage>
        <taxon>Bacteria</taxon>
        <taxon>Pseudomonadati</taxon>
        <taxon>Pseudomonadota</taxon>
        <taxon>Gammaproteobacteria</taxon>
        <taxon>Alteromonadales</taxon>
        <taxon>Alteromonadaceae</taxon>
        <taxon>Bowmanella</taxon>
    </lineage>
</organism>
<dbReference type="SUPFAM" id="SSF53474">
    <property type="entry name" value="alpha/beta-Hydrolases"/>
    <property type="match status" value="1"/>
</dbReference>
<name>A0ABS3CWF5_9ALTE</name>
<evidence type="ECO:0000313" key="2">
    <source>
        <dbReference type="EMBL" id="MBN7820905.1"/>
    </source>
</evidence>
<dbReference type="GO" id="GO:0016787">
    <property type="term" value="F:hydrolase activity"/>
    <property type="evidence" value="ECO:0007669"/>
    <property type="project" value="UniProtKB-KW"/>
</dbReference>
<evidence type="ECO:0000313" key="3">
    <source>
        <dbReference type="Proteomes" id="UP000663992"/>
    </source>
</evidence>
<dbReference type="PANTHER" id="PTHR43798:SF33">
    <property type="entry name" value="HYDROLASE, PUTATIVE (AFU_ORTHOLOGUE AFUA_2G14860)-RELATED"/>
    <property type="match status" value="1"/>
</dbReference>
<keyword evidence="2" id="KW-0378">Hydrolase</keyword>